<dbReference type="InterPro" id="IPR057078">
    <property type="entry name" value="HYR-4C"/>
</dbReference>
<dbReference type="Gene3D" id="2.160.20.10">
    <property type="entry name" value="Single-stranded right-handed beta-helix, Pectin lyase-like"/>
    <property type="match status" value="4"/>
</dbReference>
<dbReference type="RefSeq" id="WP_317192021.1">
    <property type="nucleotide sequence ID" value="NZ_JAEHNY010000007.1"/>
</dbReference>
<keyword evidence="6 8" id="KW-0472">Membrane</keyword>
<keyword evidence="8" id="KW-0812">Transmembrane</keyword>
<evidence type="ECO:0000256" key="7">
    <source>
        <dbReference type="ARBA" id="ARBA00023237"/>
    </source>
</evidence>
<sequence length="2311" mass="241764">MECDTTLRNKRPWFFFLSIILTGGIYGQTLNFDMDDAILYDSNDAIISGENDPGEYIYQSVTSGADTYTVQVRHANYTDRTLLTDLGGGNEVFYFQAGGDTNPWVISFTKNGNPTDFTLNSIRYYAYNNDKISLVNQDNNIISAANAYGAGANGTVNITNTANATDISSFKILPETSITLNNYGFDNINVSFPSTGLTPYTPDVNNILYVDKNVSGGNGNGSNWTNAVPELADALLWAANDWDGSGAPLQIWVAEGVYYPDEGDRQTNNDRNATFQLITGVEIYGGFEGNESNSNDRNLEENITILSGDIDGNDTTNSSGIVTDPSNISGANSYSVVTGSGTNNTARLDGFIITAGSADVDGGGAHRDKGGGMYNLNGDPTLTNITFSGNSALNTGGGMYNYDSFPVLLNVSFSHNNAGDGGGGGMFNRYSSPTLTDVIFRGNSTSFPGGGGGMHNSYESSPVLTNTTFSGNTATSGGGMYNFVDSSPVLTNAIFTDNNASNYGGGMMNDNESDPMLTGVTFTGNNATHDGGAIYSSSQSNLTLTNVIIWQNQADGNSSTTSASIYNTNLASANISFSLIANSGGSGLDWDNAIGTDNNNNIDADPQFVNRSDPNGLDNIFGTNDDGLTLEATSPAINAGDNSAIPSGLTTDLAGNNRIFNLDVVDMGAYEYQGEKEEPISPDENKILYVKKGGAGNRSGDSWSNAIPELREALNWAVGNWSTEDGNLQVWVAEGTYLPTSETTPFRLIENLSLIGGFEGTEEDPSERDISGHPSILSGDVNESGTADAGDAHIIVLIPGITNGVTIDGFIFESGYADGGSTGDRTGAAIDNNGSNTILNSIFRDNHAVGNASNGIGGAVISFGGELSFINTLFYNNTSTSGGGAISAENGTVRFINSTLANNESPKGGAINIWAGNVIAINSIFYNNSGTNGNMNDDGGSGTGSAEHSLFFNETDGNTGDIPDGITDGGNNLFNTNPVFTNEENGNYSLLNTSSAINAGSNSHFGMGEPAEGIIIDLAGNDRIYNSGTVDMGVYEFQGEPIIVPTPDEDNILYINKNVSSGNGSGDSWENAIPQLEDALFWASQTNDPAWATTPLQIWVAEGIYYPDEGRNSMDNDRNTTFQLITGVQIYGGFQGNEDKLSDRDWQGNETILSGNIDGDNTITGNSYHVVNGTGADNTAILDGFTITGGNADSSYPDNGGGGVFINNSSQSSSPRLSHLQIVKNEADNIGGGIYSYNSSFTLFNVEVSENKAFYGGGIYLTVGHPKLLNVGIYGNSARRDGGGINNTDEITLTNVSIYSNSSGGDGGGFYNTGDTNIQNSILWGNTAGGTGNQIHTDTFYGSVPIYTNSLVQDNDLTGTGIGNLDGSAYTSEMIFANFSSGDYTLAAGSSAINAGGNQVYTDAGGDLQNDKDLAGSSRLDAVIIDLGAYELQGASIPPTPNGGTLYVNKNVSGGNGSGDSWVNAIPELADALKWAYQEHQIGTPWSESNPLEIWVAKATYYPDAGDRATNNDRNETFQLISGVRVYGGFEGVEDNLTDRDWQEHITVLSGDIDGNDASDSNGIVVDPVNISGANSYTVVTGSDADDTAILDGFTITAGSADDESVDTDAPERNGGGIYNYEGSPTLTNLIITGNITEYRGGGVFNFNSSPVLTNVNIEGNRTIVGSSSAHYGGGIANISGSFAVLINSKIVGNSAQAGGGVYNDGSPTTIINTLIVQNTAISSNGGGIFNFLSTPTELINVTISGNDAGNLGGGVFNAFASLNLKNTIVWGNTADSGNEIATQIVPVILQNSLYGNNTGDIVGNLSATLTLNDEPQFKSVDQQDYSLKANSPAINKGDNSLYPGDLNIDLDIAGNPRLFNGTIDIGAFESQNAAPIAICQDITVNLNANGEVNITAADIDKGSSDIEGEVTLSIDITSFDCDDIGKNTVILSVEDEDGSTATCEATVTIKDNLAPVPGTPTLDDFTAECEVLESDIATPTATDNCGGTVTITNDATFPITSPGTTVITWTYEDENGNTSSQTQNVIIKDVTAPVADQTILADITAECEVLAGDVPTPTATDNCGGTVTITNDAIFPITSPGTTVITWAYEDENGNTSTQTQNVIIEDNSAPVGDQTTLVDITAECEVLAGDVPTPTATDNCGGTVRVTNDATFPISTQGTTVITWTYEDENGNTSTQTQNVIIEDVTAPVADEAILADITAECEVLSSDVTEPSATDNCGGTVTITNDATFPIITQGTTVITWTYEDENGNTSSQTQNVIIKDVTAPVADQTILADITAECEVLAGDVPTPGATDNCGEVVKVTNNATFP</sequence>
<dbReference type="InterPro" id="IPR011050">
    <property type="entry name" value="Pectin_lyase_fold/virulence"/>
</dbReference>
<evidence type="ECO:0000256" key="3">
    <source>
        <dbReference type="ARBA" id="ARBA00004613"/>
    </source>
</evidence>
<gene>
    <name evidence="10" type="ORF">I6U50_08955</name>
</gene>
<dbReference type="InterPro" id="IPR012334">
    <property type="entry name" value="Pectin_lyas_fold"/>
</dbReference>
<dbReference type="EMBL" id="JAEHNY010000007">
    <property type="protein sequence ID" value="MBI6120148.1"/>
    <property type="molecule type" value="Genomic_DNA"/>
</dbReference>
<evidence type="ECO:0000256" key="8">
    <source>
        <dbReference type="SAM" id="Phobius"/>
    </source>
</evidence>
<evidence type="ECO:0000259" key="9">
    <source>
        <dbReference type="Pfam" id="PF23237"/>
    </source>
</evidence>
<name>A0ABS0TGG7_9FLAO</name>
<feature type="transmembrane region" description="Helical" evidence="8">
    <location>
        <begin position="12"/>
        <end position="30"/>
    </location>
</feature>
<feature type="domain" description="HYR-like" evidence="9">
    <location>
        <begin position="2209"/>
        <end position="2258"/>
    </location>
</feature>
<evidence type="ECO:0000313" key="11">
    <source>
        <dbReference type="Proteomes" id="UP000635665"/>
    </source>
</evidence>
<accession>A0ABS0TGG7</accession>
<evidence type="ECO:0000256" key="6">
    <source>
        <dbReference type="ARBA" id="ARBA00023136"/>
    </source>
</evidence>
<protein>
    <recommendedName>
        <fullName evidence="9">HYR-like domain-containing protein</fullName>
    </recommendedName>
</protein>
<evidence type="ECO:0000256" key="4">
    <source>
        <dbReference type="ARBA" id="ARBA00022525"/>
    </source>
</evidence>
<evidence type="ECO:0000256" key="2">
    <source>
        <dbReference type="ARBA" id="ARBA00004442"/>
    </source>
</evidence>
<evidence type="ECO:0000256" key="1">
    <source>
        <dbReference type="ARBA" id="ARBA00004196"/>
    </source>
</evidence>
<evidence type="ECO:0000256" key="5">
    <source>
        <dbReference type="ARBA" id="ARBA00022729"/>
    </source>
</evidence>
<proteinExistence type="predicted"/>
<organism evidence="10 11">
    <name type="scientific">Salegentibacter maritimus</name>
    <dbReference type="NCBI Taxonomy" id="2794347"/>
    <lineage>
        <taxon>Bacteria</taxon>
        <taxon>Pseudomonadati</taxon>
        <taxon>Bacteroidota</taxon>
        <taxon>Flavobacteriia</taxon>
        <taxon>Flavobacteriales</taxon>
        <taxon>Flavobacteriaceae</taxon>
        <taxon>Salegentibacter</taxon>
    </lineage>
</organism>
<dbReference type="InterPro" id="IPR013783">
    <property type="entry name" value="Ig-like_fold"/>
</dbReference>
<dbReference type="Pfam" id="PF23237">
    <property type="entry name" value="HYR_4C"/>
    <property type="match status" value="1"/>
</dbReference>
<keyword evidence="7" id="KW-0998">Cell outer membrane</keyword>
<dbReference type="InterPro" id="IPR059226">
    <property type="entry name" value="Choice_anch_Q_dom"/>
</dbReference>
<dbReference type="Gene3D" id="2.60.40.10">
    <property type="entry name" value="Immunoglobulins"/>
    <property type="match status" value="5"/>
</dbReference>
<dbReference type="NCBIfam" id="TIGR01376">
    <property type="entry name" value="POMP_repeat"/>
    <property type="match status" value="1"/>
</dbReference>
<dbReference type="Proteomes" id="UP000635665">
    <property type="component" value="Unassembled WGS sequence"/>
</dbReference>
<dbReference type="SUPFAM" id="SSF51126">
    <property type="entry name" value="Pectin lyase-like"/>
    <property type="match status" value="4"/>
</dbReference>
<dbReference type="NCBIfam" id="NF041518">
    <property type="entry name" value="choice_anch_Q"/>
    <property type="match status" value="3"/>
</dbReference>
<keyword evidence="5" id="KW-0732">Signal</keyword>
<keyword evidence="4" id="KW-0964">Secreted</keyword>
<feature type="non-terminal residue" evidence="10">
    <location>
        <position position="2311"/>
    </location>
</feature>
<dbReference type="SMART" id="SM00710">
    <property type="entry name" value="PbH1"/>
    <property type="match status" value="15"/>
</dbReference>
<dbReference type="InterPro" id="IPR003368">
    <property type="entry name" value="POMP_repeat"/>
</dbReference>
<dbReference type="PANTHER" id="PTHR11319:SF35">
    <property type="entry name" value="OUTER MEMBRANE PROTEIN PMPC-RELATED"/>
    <property type="match status" value="1"/>
</dbReference>
<comment type="subcellular location">
    <subcellularLocation>
        <location evidence="1">Cell envelope</location>
    </subcellularLocation>
    <subcellularLocation>
        <location evidence="2">Cell outer membrane</location>
    </subcellularLocation>
    <subcellularLocation>
        <location evidence="3">Secreted</location>
    </subcellularLocation>
</comment>
<dbReference type="PANTHER" id="PTHR11319">
    <property type="entry name" value="G PROTEIN-COUPLED RECEPTOR-RELATED"/>
    <property type="match status" value="1"/>
</dbReference>
<keyword evidence="8" id="KW-1133">Transmembrane helix</keyword>
<keyword evidence="11" id="KW-1185">Reference proteome</keyword>
<dbReference type="InterPro" id="IPR006626">
    <property type="entry name" value="PbH1"/>
</dbReference>
<comment type="caution">
    <text evidence="10">The sequence shown here is derived from an EMBL/GenBank/DDBJ whole genome shotgun (WGS) entry which is preliminary data.</text>
</comment>
<reference evidence="10 11" key="1">
    <citation type="submission" date="2020-12" db="EMBL/GenBank/DDBJ databases">
        <title>Salegentibacter orientalis sp. nov., isolated from costal sediment.</title>
        <authorList>
            <person name="Lian F.-B."/>
        </authorList>
    </citation>
    <scope>NUCLEOTIDE SEQUENCE [LARGE SCALE GENOMIC DNA]</scope>
    <source>
        <strain evidence="10 11">F60176</strain>
    </source>
</reference>
<evidence type="ECO:0000313" key="10">
    <source>
        <dbReference type="EMBL" id="MBI6120148.1"/>
    </source>
</evidence>